<keyword evidence="1" id="KW-1185">Reference proteome</keyword>
<reference evidence="2" key="2">
    <citation type="submission" date="2025-08" db="UniProtKB">
        <authorList>
            <consortium name="RefSeq"/>
        </authorList>
    </citation>
    <scope>IDENTIFICATION</scope>
    <source>
        <tissue evidence="2">Leaf</tissue>
    </source>
</reference>
<organism evidence="1 2">
    <name type="scientific">Nicotiana tabacum</name>
    <name type="common">Common tobacco</name>
    <dbReference type="NCBI Taxonomy" id="4097"/>
    <lineage>
        <taxon>Eukaryota</taxon>
        <taxon>Viridiplantae</taxon>
        <taxon>Streptophyta</taxon>
        <taxon>Embryophyta</taxon>
        <taxon>Tracheophyta</taxon>
        <taxon>Spermatophyta</taxon>
        <taxon>Magnoliopsida</taxon>
        <taxon>eudicotyledons</taxon>
        <taxon>Gunneridae</taxon>
        <taxon>Pentapetalae</taxon>
        <taxon>asterids</taxon>
        <taxon>lamiids</taxon>
        <taxon>Solanales</taxon>
        <taxon>Solanaceae</taxon>
        <taxon>Nicotianoideae</taxon>
        <taxon>Nicotianeae</taxon>
        <taxon>Nicotiana</taxon>
    </lineage>
</organism>
<accession>A0AC58U456</accession>
<name>A0AC58U456_TOBAC</name>
<reference evidence="1" key="1">
    <citation type="journal article" date="2014" name="Nat. Commun.">
        <title>The tobacco genome sequence and its comparison with those of tomato and potato.</title>
        <authorList>
            <person name="Sierro N."/>
            <person name="Battey J.N."/>
            <person name="Ouadi S."/>
            <person name="Bakaher N."/>
            <person name="Bovet L."/>
            <person name="Willig A."/>
            <person name="Goepfert S."/>
            <person name="Peitsch M.C."/>
            <person name="Ivanov N.V."/>
        </authorList>
    </citation>
    <scope>NUCLEOTIDE SEQUENCE [LARGE SCALE GENOMIC DNA]</scope>
</reference>
<evidence type="ECO:0000313" key="1">
    <source>
        <dbReference type="Proteomes" id="UP000790787"/>
    </source>
</evidence>
<dbReference type="Proteomes" id="UP000790787">
    <property type="component" value="Chromosome 24"/>
</dbReference>
<dbReference type="RefSeq" id="XP_075104260.1">
    <property type="nucleotide sequence ID" value="XM_075248159.1"/>
</dbReference>
<evidence type="ECO:0000313" key="2">
    <source>
        <dbReference type="RefSeq" id="XP_075104260.1"/>
    </source>
</evidence>
<gene>
    <name evidence="2" type="primary">LOC107815270</name>
</gene>
<proteinExistence type="predicted"/>
<protein>
    <submittedName>
        <fullName evidence="2">Fra a 1-associated protein-like isoform X1</fullName>
    </submittedName>
</protein>
<sequence>MGWVWNDDDSKHSGADDFSVFKDFENPRSSSGSDGDGGERCATRKVVNTRCRTEETEPGKFIRKCEKTEQIFKDCIGREASSGRFDTAQPGALAYDMPSEMVESNKEYTEEDVTDQMTNGSYSIESSVPFDFPGLRSDIENIERSFFGGLDRFFEAAEEMKNGFFGAFSIPRVFDDDLSSPRERRGIPIESHPPKEGSPKSNKSDGEVDLSGLARDV</sequence>